<dbReference type="Pfam" id="PF06439">
    <property type="entry name" value="3keto-disac_hyd"/>
    <property type="match status" value="1"/>
</dbReference>
<keyword evidence="1" id="KW-0732">Signal</keyword>
<dbReference type="OrthoDB" id="282033at2"/>
<evidence type="ECO:0000256" key="1">
    <source>
        <dbReference type="SAM" id="SignalP"/>
    </source>
</evidence>
<dbReference type="AlphaFoldDB" id="A0A517Y554"/>
<feature type="domain" description="3-keto-alpha-glucoside-1,2-lyase/3-keto-2-hydroxy-glucal hydratase" evidence="2">
    <location>
        <begin position="36"/>
        <end position="214"/>
    </location>
</feature>
<proteinExistence type="predicted"/>
<dbReference type="InterPro" id="IPR010496">
    <property type="entry name" value="AL/BT2_dom"/>
</dbReference>
<organism evidence="3 4">
    <name type="scientific">Anatilimnocola aggregata</name>
    <dbReference type="NCBI Taxonomy" id="2528021"/>
    <lineage>
        <taxon>Bacteria</taxon>
        <taxon>Pseudomonadati</taxon>
        <taxon>Planctomycetota</taxon>
        <taxon>Planctomycetia</taxon>
        <taxon>Pirellulales</taxon>
        <taxon>Pirellulaceae</taxon>
        <taxon>Anatilimnocola</taxon>
    </lineage>
</organism>
<feature type="chain" id="PRO_5022109382" description="3-keto-alpha-glucoside-1,2-lyase/3-keto-2-hydroxy-glucal hydratase domain-containing protein" evidence="1">
    <location>
        <begin position="23"/>
        <end position="228"/>
    </location>
</feature>
<reference evidence="3 4" key="1">
    <citation type="submission" date="2019-02" db="EMBL/GenBank/DDBJ databases">
        <title>Deep-cultivation of Planctomycetes and their phenomic and genomic characterization uncovers novel biology.</title>
        <authorList>
            <person name="Wiegand S."/>
            <person name="Jogler M."/>
            <person name="Boedeker C."/>
            <person name="Pinto D."/>
            <person name="Vollmers J."/>
            <person name="Rivas-Marin E."/>
            <person name="Kohn T."/>
            <person name="Peeters S.H."/>
            <person name="Heuer A."/>
            <person name="Rast P."/>
            <person name="Oberbeckmann S."/>
            <person name="Bunk B."/>
            <person name="Jeske O."/>
            <person name="Meyerdierks A."/>
            <person name="Storesund J.E."/>
            <person name="Kallscheuer N."/>
            <person name="Luecker S."/>
            <person name="Lage O.M."/>
            <person name="Pohl T."/>
            <person name="Merkel B.J."/>
            <person name="Hornburger P."/>
            <person name="Mueller R.-W."/>
            <person name="Bruemmer F."/>
            <person name="Labrenz M."/>
            <person name="Spormann A.M."/>
            <person name="Op den Camp H."/>
            <person name="Overmann J."/>
            <person name="Amann R."/>
            <person name="Jetten M.S.M."/>
            <person name="Mascher T."/>
            <person name="Medema M.H."/>
            <person name="Devos D.P."/>
            <person name="Kaster A.-K."/>
            <person name="Ovreas L."/>
            <person name="Rohde M."/>
            <person name="Galperin M.Y."/>
            <person name="Jogler C."/>
        </authorList>
    </citation>
    <scope>NUCLEOTIDE SEQUENCE [LARGE SCALE GENOMIC DNA]</scope>
    <source>
        <strain evidence="3 4">ETA_A8</strain>
    </source>
</reference>
<name>A0A517Y554_9BACT</name>
<dbReference type="RefSeq" id="WP_145084213.1">
    <property type="nucleotide sequence ID" value="NZ_CP036274.1"/>
</dbReference>
<feature type="signal peptide" evidence="1">
    <location>
        <begin position="1"/>
        <end position="22"/>
    </location>
</feature>
<dbReference type="Gene3D" id="2.60.120.560">
    <property type="entry name" value="Exo-inulinase, domain 1"/>
    <property type="match status" value="1"/>
</dbReference>
<evidence type="ECO:0000259" key="2">
    <source>
        <dbReference type="Pfam" id="PF06439"/>
    </source>
</evidence>
<gene>
    <name evidence="3" type="ORF">ETAA8_04390</name>
</gene>
<protein>
    <recommendedName>
        <fullName evidence="2">3-keto-alpha-glucoside-1,2-lyase/3-keto-2-hydroxy-glucal hydratase domain-containing protein</fullName>
    </recommendedName>
</protein>
<dbReference type="EMBL" id="CP036274">
    <property type="protein sequence ID" value="QDU25373.1"/>
    <property type="molecule type" value="Genomic_DNA"/>
</dbReference>
<evidence type="ECO:0000313" key="4">
    <source>
        <dbReference type="Proteomes" id="UP000315017"/>
    </source>
</evidence>
<sequence length="228" mass="24994" precursor="true">MTHSIRIALLFGILFSTSSLMGQEKPVDPKVAAAVEWKPLFDGKSIKGWKSINFGGEGEITVEKGSIILGTGDPLTGIVIEKAEGLPKDNYEITLEANRLEGDDFFCGLTFPVGDSHASFICGGWGGGLVGISSLDGMDASENTTTGYKKFESNKWYRIRVRVAGGQLQAFIDKENFADVKIADHKISTRFEVDITRPLGVSAYRTKAGIRDIKWRTVKEAEKVEEKK</sequence>
<dbReference type="GO" id="GO:0016787">
    <property type="term" value="F:hydrolase activity"/>
    <property type="evidence" value="ECO:0007669"/>
    <property type="project" value="InterPro"/>
</dbReference>
<evidence type="ECO:0000313" key="3">
    <source>
        <dbReference type="EMBL" id="QDU25373.1"/>
    </source>
</evidence>
<accession>A0A517Y554</accession>
<dbReference type="Proteomes" id="UP000315017">
    <property type="component" value="Chromosome"/>
</dbReference>
<dbReference type="KEGG" id="aagg:ETAA8_04390"/>
<keyword evidence="4" id="KW-1185">Reference proteome</keyword>